<comment type="caution">
    <text evidence="3">The sequence shown here is derived from an EMBL/GenBank/DDBJ whole genome shotgun (WGS) entry which is preliminary data.</text>
</comment>
<feature type="domain" description="Gfo/Idh/MocA-like oxidoreductase N-terminal" evidence="1">
    <location>
        <begin position="6"/>
        <end position="123"/>
    </location>
</feature>
<accession>A0A369Z0N0</accession>
<reference evidence="3 4" key="1">
    <citation type="submission" date="2018-05" db="EMBL/GenBank/DDBJ databases">
        <title>Draft Genome Sequences for a Diverse set of 7 Haemophilus Species.</title>
        <authorList>
            <person name="Nichols M."/>
            <person name="Topaz N."/>
            <person name="Wang X."/>
            <person name="Wang X."/>
            <person name="Boxrud D."/>
        </authorList>
    </citation>
    <scope>NUCLEOTIDE SEQUENCE [LARGE SCALE GENOMIC DNA]</scope>
    <source>
        <strain evidence="3 4">C2008001710</strain>
    </source>
</reference>
<gene>
    <name evidence="3" type="ORF">DPV87_05175</name>
</gene>
<dbReference type="PANTHER" id="PTHR43377">
    <property type="entry name" value="BILIVERDIN REDUCTASE A"/>
    <property type="match status" value="1"/>
</dbReference>
<dbReference type="SUPFAM" id="SSF55347">
    <property type="entry name" value="Glyceraldehyde-3-phosphate dehydrogenase-like, C-terminal domain"/>
    <property type="match status" value="1"/>
</dbReference>
<protein>
    <submittedName>
        <fullName evidence="3">Gfo/Idh/MocA family oxidoreductase</fullName>
    </submittedName>
</protein>
<dbReference type="InterPro" id="IPR055170">
    <property type="entry name" value="GFO_IDH_MocA-like_dom"/>
</dbReference>
<dbReference type="GO" id="GO:0000166">
    <property type="term" value="F:nucleotide binding"/>
    <property type="evidence" value="ECO:0007669"/>
    <property type="project" value="InterPro"/>
</dbReference>
<dbReference type="RefSeq" id="WP_111315372.1">
    <property type="nucleotide sequence ID" value="NZ_QEPW01000007.1"/>
</dbReference>
<sequence>MQTNGLNIALIGCGFFGVQLASAFDKTQANLIAVTDINPSLAQKLAEQYDSQAFFSVEEMLAETKPDLVVIATPNYAHYSPAILALNAGCHVFIETPFTLSSSQGQHLRRLAEEKGKVIFVGHLERTLPGMLKVKAALEQGKLGRITVARAMRQRWIENLPNKEWWKLDANLTGGELFHLIHELDLLCWLLGDIEAVFAQAANQAHHDTPDSRDVLQLLLRFKNGVLGSLEMGTAYRLHQWGIQIHGENGVIEVNFFTSSVTFNYLDGKIEHVDLFDEFEADLSLRESAKGTQQYNVTHAPCQLWLSRAAEIEVQSVVEHLTQGKTSPLSLCLTEAIEVAEAAKQSMVTEKQISVKK</sequence>
<evidence type="ECO:0000313" key="4">
    <source>
        <dbReference type="Proteomes" id="UP000253910"/>
    </source>
</evidence>
<feature type="domain" description="GFO/IDH/MocA-like oxidoreductase" evidence="2">
    <location>
        <begin position="132"/>
        <end position="253"/>
    </location>
</feature>
<dbReference type="EMBL" id="QEPW01000007">
    <property type="protein sequence ID" value="RDE91855.1"/>
    <property type="molecule type" value="Genomic_DNA"/>
</dbReference>
<dbReference type="Gene3D" id="3.40.50.720">
    <property type="entry name" value="NAD(P)-binding Rossmann-like Domain"/>
    <property type="match status" value="1"/>
</dbReference>
<dbReference type="InterPro" id="IPR036291">
    <property type="entry name" value="NAD(P)-bd_dom_sf"/>
</dbReference>
<dbReference type="Pfam" id="PF01408">
    <property type="entry name" value="GFO_IDH_MocA"/>
    <property type="match status" value="1"/>
</dbReference>
<dbReference type="AlphaFoldDB" id="A0A369Z0N0"/>
<proteinExistence type="predicted"/>
<dbReference type="Pfam" id="PF22725">
    <property type="entry name" value="GFO_IDH_MocA_C3"/>
    <property type="match status" value="1"/>
</dbReference>
<dbReference type="SUPFAM" id="SSF51735">
    <property type="entry name" value="NAD(P)-binding Rossmann-fold domains"/>
    <property type="match status" value="1"/>
</dbReference>
<dbReference type="PANTHER" id="PTHR43377:SF1">
    <property type="entry name" value="BILIVERDIN REDUCTASE A"/>
    <property type="match status" value="1"/>
</dbReference>
<dbReference type="InterPro" id="IPR000683">
    <property type="entry name" value="Gfo/Idh/MocA-like_OxRdtase_N"/>
</dbReference>
<organism evidence="3 4">
    <name type="scientific">Haemophilus parainfluenzae</name>
    <dbReference type="NCBI Taxonomy" id="729"/>
    <lineage>
        <taxon>Bacteria</taxon>
        <taxon>Pseudomonadati</taxon>
        <taxon>Pseudomonadota</taxon>
        <taxon>Gammaproteobacteria</taxon>
        <taxon>Pasteurellales</taxon>
        <taxon>Pasteurellaceae</taxon>
        <taxon>Haemophilus</taxon>
    </lineage>
</organism>
<dbReference type="InterPro" id="IPR051450">
    <property type="entry name" value="Gfo/Idh/MocA_Oxidoreductases"/>
</dbReference>
<evidence type="ECO:0000259" key="1">
    <source>
        <dbReference type="Pfam" id="PF01408"/>
    </source>
</evidence>
<evidence type="ECO:0000259" key="2">
    <source>
        <dbReference type="Pfam" id="PF22725"/>
    </source>
</evidence>
<dbReference type="Gene3D" id="3.30.360.10">
    <property type="entry name" value="Dihydrodipicolinate Reductase, domain 2"/>
    <property type="match status" value="1"/>
</dbReference>
<evidence type="ECO:0000313" key="3">
    <source>
        <dbReference type="EMBL" id="RDE91855.1"/>
    </source>
</evidence>
<name>A0A369Z0N0_HAEPA</name>
<dbReference type="Proteomes" id="UP000253910">
    <property type="component" value="Unassembled WGS sequence"/>
</dbReference>